<dbReference type="FunFam" id="3.30.1370.50:FF:000004">
    <property type="entry name" value="NFKB repressing factor"/>
    <property type="match status" value="1"/>
</dbReference>
<dbReference type="OMA" id="SVLWTNH"/>
<evidence type="ECO:0000259" key="5">
    <source>
        <dbReference type="PROSITE" id="PS51061"/>
    </source>
</evidence>
<sequence>MAEGSGADEMHSFDPCHSSEAKKRHISTNGGEEPMSKMAMSKFGSRPRFEPVQFVSGGSSSTICTGGAASGADEKENDKEPRRRESYAGRYREYEQASYSATGRAPSTSSLRPAFDSWASRRDRDRDRNQVPSCGPVSLDYGGRGYSSNFMAKVQQAYTNKYETYSSRNTDFYSQPYRHNGYGGGNRSGGWDCGRQGLGYSHQDRPYNRAYSGPATSQPGALSQPLPINQATLVEKQRLVANLASALAASFWDPQYTTGTEAPNYSFMLSRSIQACKTNPQYIYVNLKDIPHADLPKNRKVPADGYACELRCQGVYLATGYSGSKNGARDRASENAVKLFMKPVEVRLVPRKYRHTMLNDIVVCQMNCPAPSLTPALWNPENIGYPSFKGPYEPDMRKHWTEFVVMDNAQDAICILNNSAAFSHMKVDYKFELLPNGSWLCSVYVQDEMVAQASGTKKNSKHAAAAEALAKLRLNQAQRQHQHQGPQYARRNQQSEFSGGQMGMRKKHLSELVILENSDNAVCIINDTAQFNKVTADYKFICLPDHRWRCEVYLEGQYVAAGVGVKKQVKHIAAQEALDTLRQTQAVVKSNLRKEGHNGAISRSQILRRSGEEAMKQEIKEDNIGNQLLRKMGWTGGGLGRDGEGIAEPIKVKEQFSREGLGMDRDKLGSQLSKRDIEDIIRNYVSSDRQDDLRFSTDLTNDERKQIHQVSQKYGLRSKSYGQGRQRFLIVSRRVDTNQLIGQLLQEGQVGRYELVKPQASH</sequence>
<evidence type="ECO:0000313" key="7">
    <source>
        <dbReference type="Proteomes" id="UP000264820"/>
    </source>
</evidence>
<keyword evidence="7" id="KW-1185">Reference proteome</keyword>
<accession>A0A3Q2Z3H8</accession>
<dbReference type="PANTHER" id="PTHR16148">
    <property type="entry name" value="NF-KAPPA-B-REPRESSING FACTOR-RELATED"/>
    <property type="match status" value="1"/>
</dbReference>
<dbReference type="GO" id="GO:0003676">
    <property type="term" value="F:nucleic acid binding"/>
    <property type="evidence" value="ECO:0007669"/>
    <property type="project" value="UniProtKB-UniRule"/>
</dbReference>
<dbReference type="Pfam" id="PF26535">
    <property type="entry name" value="DSRM_CARF"/>
    <property type="match status" value="1"/>
</dbReference>
<organism evidence="6 7">
    <name type="scientific">Hippocampus comes</name>
    <name type="common">Tiger tail seahorse</name>
    <dbReference type="NCBI Taxonomy" id="109280"/>
    <lineage>
        <taxon>Eukaryota</taxon>
        <taxon>Metazoa</taxon>
        <taxon>Chordata</taxon>
        <taxon>Craniata</taxon>
        <taxon>Vertebrata</taxon>
        <taxon>Euteleostomi</taxon>
        <taxon>Actinopterygii</taxon>
        <taxon>Neopterygii</taxon>
        <taxon>Teleostei</taxon>
        <taxon>Neoteleostei</taxon>
        <taxon>Acanthomorphata</taxon>
        <taxon>Syngnathiaria</taxon>
        <taxon>Syngnathiformes</taxon>
        <taxon>Syngnathoidei</taxon>
        <taxon>Syngnathidae</taxon>
        <taxon>Hippocampus</taxon>
    </lineage>
</organism>
<dbReference type="CDD" id="cd02640">
    <property type="entry name" value="R3H_NRF"/>
    <property type="match status" value="1"/>
</dbReference>
<dbReference type="InterPro" id="IPR001374">
    <property type="entry name" value="R3H_dom"/>
</dbReference>
<dbReference type="Proteomes" id="UP000264820">
    <property type="component" value="Unplaced"/>
</dbReference>
<feature type="region of interest" description="Disordered" evidence="3">
    <location>
        <begin position="1"/>
        <end position="136"/>
    </location>
</feature>
<comment type="subcellular location">
    <subcellularLocation>
        <location evidence="1">Nucleus</location>
    </subcellularLocation>
</comment>
<protein>
    <submittedName>
        <fullName evidence="6">NFKB repressing factor</fullName>
    </submittedName>
</protein>
<dbReference type="SMART" id="SM00358">
    <property type="entry name" value="DSRM"/>
    <property type="match status" value="2"/>
</dbReference>
<keyword evidence="2" id="KW-0539">Nucleus</keyword>
<dbReference type="InterPro" id="IPR014720">
    <property type="entry name" value="dsRBD_dom"/>
</dbReference>
<dbReference type="Pfam" id="PF01424">
    <property type="entry name" value="R3H"/>
    <property type="match status" value="1"/>
</dbReference>
<dbReference type="SUPFAM" id="SSF54768">
    <property type="entry name" value="dsRNA-binding domain-like"/>
    <property type="match status" value="2"/>
</dbReference>
<dbReference type="Gene3D" id="3.30.160.20">
    <property type="match status" value="2"/>
</dbReference>
<dbReference type="SMART" id="SM00393">
    <property type="entry name" value="R3H"/>
    <property type="match status" value="1"/>
</dbReference>
<feature type="compositionally biased region" description="Polar residues" evidence="3">
    <location>
        <begin position="97"/>
        <end position="111"/>
    </location>
</feature>
<dbReference type="STRING" id="109280.ENSHCOP00000026280"/>
<dbReference type="Gene3D" id="3.30.1370.50">
    <property type="entry name" value="R3H-like domain"/>
    <property type="match status" value="1"/>
</dbReference>
<feature type="domain" description="R3H" evidence="5">
    <location>
        <begin position="671"/>
        <end position="735"/>
    </location>
</feature>
<dbReference type="SUPFAM" id="SSF82708">
    <property type="entry name" value="R3H domain"/>
    <property type="match status" value="1"/>
</dbReference>
<dbReference type="GO" id="GO:0005654">
    <property type="term" value="C:nucleoplasm"/>
    <property type="evidence" value="ECO:0007669"/>
    <property type="project" value="TreeGrafter"/>
</dbReference>
<evidence type="ECO:0000256" key="2">
    <source>
        <dbReference type="ARBA" id="ARBA00023242"/>
    </source>
</evidence>
<dbReference type="PROSITE" id="PS51061">
    <property type="entry name" value="R3H"/>
    <property type="match status" value="1"/>
</dbReference>
<dbReference type="CTD" id="55922"/>
<evidence type="ECO:0000259" key="4">
    <source>
        <dbReference type="PROSITE" id="PS50174"/>
    </source>
</evidence>
<dbReference type="InterPro" id="IPR034071">
    <property type="entry name" value="R3H_NRF"/>
</dbReference>
<dbReference type="InterPro" id="IPR036867">
    <property type="entry name" value="R3H_dom_sf"/>
</dbReference>
<feature type="compositionally biased region" description="Basic and acidic residues" evidence="3">
    <location>
        <begin position="8"/>
        <end position="21"/>
    </location>
</feature>
<reference evidence="6" key="1">
    <citation type="submission" date="2025-08" db="UniProtKB">
        <authorList>
            <consortium name="Ensembl"/>
        </authorList>
    </citation>
    <scope>IDENTIFICATION</scope>
</reference>
<dbReference type="GO" id="GO:0005730">
    <property type="term" value="C:nucleolus"/>
    <property type="evidence" value="ECO:0007669"/>
    <property type="project" value="TreeGrafter"/>
</dbReference>
<dbReference type="GeneTree" id="ENSGT00940000157256"/>
<dbReference type="Pfam" id="PF01585">
    <property type="entry name" value="G-patch"/>
    <property type="match status" value="1"/>
</dbReference>
<dbReference type="InterPro" id="IPR058828">
    <property type="entry name" value="DSRM_CARF/NKRF"/>
</dbReference>
<dbReference type="PANTHER" id="PTHR16148:SF15">
    <property type="entry name" value="NF-KAPPA-B-REPRESSING FACTOR"/>
    <property type="match status" value="1"/>
</dbReference>
<proteinExistence type="predicted"/>
<feature type="compositionally biased region" description="Basic and acidic residues" evidence="3">
    <location>
        <begin position="119"/>
        <end position="129"/>
    </location>
</feature>
<dbReference type="GeneID" id="109518701"/>
<reference evidence="6" key="2">
    <citation type="submission" date="2025-09" db="UniProtKB">
        <authorList>
            <consortium name="Ensembl"/>
        </authorList>
    </citation>
    <scope>IDENTIFICATION</scope>
</reference>
<dbReference type="SMART" id="SM00443">
    <property type="entry name" value="G_patch"/>
    <property type="match status" value="1"/>
</dbReference>
<feature type="domain" description="G-patch" evidence="4">
    <location>
        <begin position="621"/>
        <end position="666"/>
    </location>
</feature>
<evidence type="ECO:0000313" key="6">
    <source>
        <dbReference type="Ensembl" id="ENSHCOP00000026280.1"/>
    </source>
</evidence>
<feature type="compositionally biased region" description="Low complexity" evidence="3">
    <location>
        <begin position="476"/>
        <end position="487"/>
    </location>
</feature>
<dbReference type="PROSITE" id="PS50174">
    <property type="entry name" value="G_PATCH"/>
    <property type="match status" value="1"/>
</dbReference>
<dbReference type="Ensembl" id="ENSHCOT00000021285.1">
    <property type="protein sequence ID" value="ENSHCOP00000026280.1"/>
    <property type="gene ID" value="ENSHCOG00000017066.1"/>
</dbReference>
<dbReference type="OrthoDB" id="29523at2759"/>
<dbReference type="KEGG" id="hcq:109518701"/>
<dbReference type="AlphaFoldDB" id="A0A3Q2Z3H8"/>
<name>A0A3Q2Z3H8_HIPCM</name>
<feature type="compositionally biased region" description="Basic and acidic residues" evidence="3">
    <location>
        <begin position="72"/>
        <end position="95"/>
    </location>
</feature>
<feature type="region of interest" description="Disordered" evidence="3">
    <location>
        <begin position="476"/>
        <end position="501"/>
    </location>
</feature>
<dbReference type="InterPro" id="IPR000467">
    <property type="entry name" value="G_patch_dom"/>
</dbReference>
<dbReference type="RefSeq" id="XP_019730272.1">
    <property type="nucleotide sequence ID" value="XM_019874713.1"/>
</dbReference>
<evidence type="ECO:0000256" key="1">
    <source>
        <dbReference type="ARBA" id="ARBA00004123"/>
    </source>
</evidence>
<feature type="compositionally biased region" description="Low complexity" evidence="3">
    <location>
        <begin position="56"/>
        <end position="71"/>
    </location>
</feature>
<evidence type="ECO:0000256" key="3">
    <source>
        <dbReference type="SAM" id="MobiDB-lite"/>
    </source>
</evidence>